<dbReference type="PANTHER" id="PTHR43708">
    <property type="entry name" value="CONSERVED EXPRESSED OXIDOREDUCTASE (EUROFUNG)"/>
    <property type="match status" value="1"/>
</dbReference>
<evidence type="ECO:0000313" key="3">
    <source>
        <dbReference type="EMBL" id="WOJ96773.1"/>
    </source>
</evidence>
<dbReference type="Gene3D" id="3.40.50.720">
    <property type="entry name" value="NAD(P)-binding Rossmann-like Domain"/>
    <property type="match status" value="1"/>
</dbReference>
<feature type="domain" description="GFO/IDH/MocA-like oxidoreductase" evidence="2">
    <location>
        <begin position="138"/>
        <end position="264"/>
    </location>
</feature>
<dbReference type="Pfam" id="PF22725">
    <property type="entry name" value="GFO_IDH_MocA_C3"/>
    <property type="match status" value="1"/>
</dbReference>
<organism evidence="3 4">
    <name type="scientific">Congregibacter brevis</name>
    <dbReference type="NCBI Taxonomy" id="3081201"/>
    <lineage>
        <taxon>Bacteria</taxon>
        <taxon>Pseudomonadati</taxon>
        <taxon>Pseudomonadota</taxon>
        <taxon>Gammaproteobacteria</taxon>
        <taxon>Cellvibrionales</taxon>
        <taxon>Halieaceae</taxon>
        <taxon>Congregibacter</taxon>
    </lineage>
</organism>
<proteinExistence type="predicted"/>
<dbReference type="SUPFAM" id="SSF51735">
    <property type="entry name" value="NAD(P)-binding Rossmann-fold domains"/>
    <property type="match status" value="1"/>
</dbReference>
<name>A0ABZ0IDM9_9GAMM</name>
<dbReference type="EMBL" id="CP136865">
    <property type="protein sequence ID" value="WOJ96773.1"/>
    <property type="molecule type" value="Genomic_DNA"/>
</dbReference>
<dbReference type="Proteomes" id="UP001626549">
    <property type="component" value="Chromosome"/>
</dbReference>
<feature type="domain" description="Gfo/Idh/MocA-like oxidoreductase N-terminal" evidence="1">
    <location>
        <begin position="4"/>
        <end position="130"/>
    </location>
</feature>
<keyword evidence="4" id="KW-1185">Reference proteome</keyword>
<dbReference type="InterPro" id="IPR036291">
    <property type="entry name" value="NAD(P)-bd_dom_sf"/>
</dbReference>
<protein>
    <submittedName>
        <fullName evidence="3">Gfo/Idh/MocA family oxidoreductase</fullName>
    </submittedName>
</protein>
<dbReference type="InterPro" id="IPR051317">
    <property type="entry name" value="Gfo/Idh/MocA_oxidoreduct"/>
</dbReference>
<sequence>MSLKLALIGGGINSAVGYTHVIASQMDGHFKIVAGAFSTHPEINERSGDTYGLAPERVFDCWRTMIEVLGDELDAVAVLTPTPSHSEIVLHVLRKGIDVICEKSLATSSVDAQKIADVADECGCQCLVTFNYSGYPAVREIRKQVLNGHLGSIRQVSIEMPQEGFLRQGAAPQEWRIRDYEVPTVSLDLGVHVAHLAEYVAPCGMTTSVSSTECHSGAVSDVVDNVNALVTFENGALGNFWWSKAALGYRNGLRVRVFGSDAAAEWHQMNPEELLLSFNDGRREIIDRGRGHAESELEQPEYNRFKPGHPAGFIEAFANLYADFSGLLRGQPESSDHAHSAHAAARGLRFLEEVHRSPIRKSR</sequence>
<dbReference type="RefSeq" id="WP_407327463.1">
    <property type="nucleotide sequence ID" value="NZ_CP136865.1"/>
</dbReference>
<evidence type="ECO:0000259" key="1">
    <source>
        <dbReference type="Pfam" id="PF01408"/>
    </source>
</evidence>
<gene>
    <name evidence="3" type="ORF">R0137_16230</name>
</gene>
<evidence type="ECO:0000259" key="2">
    <source>
        <dbReference type="Pfam" id="PF22725"/>
    </source>
</evidence>
<dbReference type="PANTHER" id="PTHR43708:SF3">
    <property type="entry name" value="OXIDOREDUCTASE"/>
    <property type="match status" value="1"/>
</dbReference>
<accession>A0ABZ0IDM9</accession>
<dbReference type="Gene3D" id="3.30.360.10">
    <property type="entry name" value="Dihydrodipicolinate Reductase, domain 2"/>
    <property type="match status" value="1"/>
</dbReference>
<evidence type="ECO:0000313" key="4">
    <source>
        <dbReference type="Proteomes" id="UP001626549"/>
    </source>
</evidence>
<dbReference type="SUPFAM" id="SSF55347">
    <property type="entry name" value="Glyceraldehyde-3-phosphate dehydrogenase-like, C-terminal domain"/>
    <property type="match status" value="1"/>
</dbReference>
<dbReference type="InterPro" id="IPR055170">
    <property type="entry name" value="GFO_IDH_MocA-like_dom"/>
</dbReference>
<reference evidence="3 4" key="1">
    <citation type="submission" date="2023-10" db="EMBL/GenBank/DDBJ databases">
        <title>Two novel species belonging to the OM43/NOR5 clade.</title>
        <authorList>
            <person name="Park M."/>
        </authorList>
    </citation>
    <scope>NUCLEOTIDE SEQUENCE [LARGE SCALE GENOMIC DNA]</scope>
    <source>
        <strain evidence="3 4">IMCC45268</strain>
    </source>
</reference>
<dbReference type="Pfam" id="PF01408">
    <property type="entry name" value="GFO_IDH_MocA"/>
    <property type="match status" value="1"/>
</dbReference>
<dbReference type="InterPro" id="IPR000683">
    <property type="entry name" value="Gfo/Idh/MocA-like_OxRdtase_N"/>
</dbReference>